<evidence type="ECO:0000313" key="2">
    <source>
        <dbReference type="Proteomes" id="UP001055336"/>
    </source>
</evidence>
<name>A0ABY3VL00_9MYCO</name>
<dbReference type="RefSeq" id="WP_240261824.1">
    <property type="nucleotide sequence ID" value="NZ_CP092488.2"/>
</dbReference>
<dbReference type="Proteomes" id="UP001055336">
    <property type="component" value="Chromosome"/>
</dbReference>
<gene>
    <name evidence="1" type="ORF">MKK62_01715</name>
</gene>
<protein>
    <submittedName>
        <fullName evidence="1">Uncharacterized protein</fullName>
    </submittedName>
</protein>
<reference evidence="1" key="1">
    <citation type="submission" date="2022-08" db="EMBL/GenBank/DDBJ databases">
        <title>Whole genome sequencing of non-tuberculosis mycobacteria type-strains.</title>
        <authorList>
            <person name="Igarashi Y."/>
            <person name="Osugi A."/>
            <person name="Mitarai S."/>
        </authorList>
    </citation>
    <scope>NUCLEOTIDE SEQUENCE</scope>
    <source>
        <strain evidence="1">DSM 45127</strain>
    </source>
</reference>
<proteinExistence type="predicted"/>
<dbReference type="EMBL" id="CP092488">
    <property type="protein sequence ID" value="UMB70094.1"/>
    <property type="molecule type" value="Genomic_DNA"/>
</dbReference>
<organism evidence="1 2">
    <name type="scientific">Mycobacterium paraterrae</name>
    <dbReference type="NCBI Taxonomy" id="577492"/>
    <lineage>
        <taxon>Bacteria</taxon>
        <taxon>Bacillati</taxon>
        <taxon>Actinomycetota</taxon>
        <taxon>Actinomycetes</taxon>
        <taxon>Mycobacteriales</taxon>
        <taxon>Mycobacteriaceae</taxon>
        <taxon>Mycobacterium</taxon>
    </lineage>
</organism>
<sequence>MSNAAYAGEMGDANERLSQLGYERGKVADLANHYPMVAEAFDVLGFGDHVGLLLE</sequence>
<keyword evidence="2" id="KW-1185">Reference proteome</keyword>
<evidence type="ECO:0000313" key="1">
    <source>
        <dbReference type="EMBL" id="UMB70094.1"/>
    </source>
</evidence>
<accession>A0ABY3VL00</accession>